<feature type="region of interest" description="Disordered" evidence="1">
    <location>
        <begin position="377"/>
        <end position="466"/>
    </location>
</feature>
<dbReference type="Pfam" id="PF14398">
    <property type="entry name" value="ATPgrasp_YheCD"/>
    <property type="match status" value="1"/>
</dbReference>
<feature type="compositionally biased region" description="Polar residues" evidence="1">
    <location>
        <begin position="417"/>
        <end position="432"/>
    </location>
</feature>
<proteinExistence type="predicted"/>
<reference evidence="2 3" key="1">
    <citation type="submission" date="2017-10" db="EMBL/GenBank/DDBJ databases">
        <title>Bacillus sp. nov., a halophilic bacterium isolated from a Keqin Lake.</title>
        <authorList>
            <person name="Wang H."/>
        </authorList>
    </citation>
    <scope>NUCLEOTIDE SEQUENCE [LARGE SCALE GENOMIC DNA]</scope>
    <source>
        <strain evidence="2 3">KQ-12</strain>
    </source>
</reference>
<keyword evidence="3" id="KW-1185">Reference proteome</keyword>
<evidence type="ECO:0000313" key="3">
    <source>
        <dbReference type="Proteomes" id="UP000248214"/>
    </source>
</evidence>
<protein>
    <recommendedName>
        <fullName evidence="4">ATP-grasp domain-containing protein</fullName>
    </recommendedName>
</protein>
<accession>A0A323THT6</accession>
<dbReference type="OrthoDB" id="7869153at2"/>
<dbReference type="AlphaFoldDB" id="A0A323THT6"/>
<dbReference type="InterPro" id="IPR026838">
    <property type="entry name" value="YheC/D"/>
</dbReference>
<dbReference type="EMBL" id="PDOD01000002">
    <property type="protein sequence ID" value="PYZ93504.1"/>
    <property type="molecule type" value="Genomic_DNA"/>
</dbReference>
<feature type="compositionally biased region" description="Basic and acidic residues" evidence="1">
    <location>
        <begin position="386"/>
        <end position="406"/>
    </location>
</feature>
<organism evidence="2 3">
    <name type="scientific">Salipaludibacillus keqinensis</name>
    <dbReference type="NCBI Taxonomy" id="2045207"/>
    <lineage>
        <taxon>Bacteria</taxon>
        <taxon>Bacillati</taxon>
        <taxon>Bacillota</taxon>
        <taxon>Bacilli</taxon>
        <taxon>Bacillales</taxon>
        <taxon>Bacillaceae</taxon>
    </lineage>
</organism>
<dbReference type="SUPFAM" id="SSF56059">
    <property type="entry name" value="Glutathione synthetase ATP-binding domain-like"/>
    <property type="match status" value="1"/>
</dbReference>
<feature type="compositionally biased region" description="Basic residues" evidence="1">
    <location>
        <begin position="448"/>
        <end position="457"/>
    </location>
</feature>
<gene>
    <name evidence="2" type="ORF">CR194_10055</name>
</gene>
<name>A0A323THT6_9BACI</name>
<dbReference type="Proteomes" id="UP000248214">
    <property type="component" value="Unassembled WGS sequence"/>
</dbReference>
<sequence length="545" mass="63610">MTSQKIRQNHLGVLISNRAWRAITKGKAHYRLKQLAEANKAINLNLFFFSIKQIDIKTQSIIGYYYDFTDESWKVNLFPYPDVLYRRGGPSKKFRNDYHIFLSQCEKRQTFFLNPTTLGNWEIYNYFNSVSRLKPFLLETFLYKEPRDLEYMLDKYKTVYLKGVTGRKGQQVVRVETHFDNKYACKYFDHNNNSVHNSYYESVEEMVPFLNHFYYGKKFMVQEAIDLIKLNDRRLDLRAELQRNAEGNIEISGICARMSIKNSPITIHSEAFPLPKLFELLNLPSITKEGLTEGIRDFLITVYEETEKKYGKFAEIGIDFALTRNLQIKFIECNSQSAKVSLIKAYGEKTLNHVLVNILSYAKYLLDENYEEFSSSIQTNSSDSVNSERRSEEESKDLIKPTKSSEEQIMSLEKTSDTTIQFAEKNNVNSGTLPAEKLSKNKKESPSKQKRVKKKKPTSSDKQGILINSVPTNNLSKSALLKHVAAERKKADGKTKPKERIQLNEPLKMDEDKQNIWEFANDDSFYYWNKFSRWFKLSSDFEKRG</sequence>
<comment type="caution">
    <text evidence="2">The sequence shown here is derived from an EMBL/GenBank/DDBJ whole genome shotgun (WGS) entry which is preliminary data.</text>
</comment>
<feature type="compositionally biased region" description="Basic and acidic residues" evidence="1">
    <location>
        <begin position="437"/>
        <end position="447"/>
    </location>
</feature>
<evidence type="ECO:0000256" key="1">
    <source>
        <dbReference type="SAM" id="MobiDB-lite"/>
    </source>
</evidence>
<evidence type="ECO:0008006" key="4">
    <source>
        <dbReference type="Google" id="ProtNLM"/>
    </source>
</evidence>
<evidence type="ECO:0000313" key="2">
    <source>
        <dbReference type="EMBL" id="PYZ93504.1"/>
    </source>
</evidence>
<dbReference type="RefSeq" id="WP_110609535.1">
    <property type="nucleotide sequence ID" value="NZ_PDOD01000002.1"/>
</dbReference>